<dbReference type="NCBIfam" id="TIGR03086">
    <property type="entry name" value="TIGR03086 family metal-binding protein"/>
    <property type="match status" value="1"/>
</dbReference>
<dbReference type="InterPro" id="IPR024344">
    <property type="entry name" value="MDMPI_metal-binding"/>
</dbReference>
<dbReference type="Gene3D" id="1.20.120.450">
    <property type="entry name" value="dinb family like domain"/>
    <property type="match status" value="1"/>
</dbReference>
<dbReference type="GO" id="GO:0046872">
    <property type="term" value="F:metal ion binding"/>
    <property type="evidence" value="ECO:0007669"/>
    <property type="project" value="InterPro"/>
</dbReference>
<keyword evidence="5" id="KW-1185">Reference proteome</keyword>
<dbReference type="RefSeq" id="WP_127180790.1">
    <property type="nucleotide sequence ID" value="NZ_CP029078.1"/>
</dbReference>
<dbReference type="NCBIfam" id="TIGR03083">
    <property type="entry name" value="maleylpyruvate isomerase family mycothiol-dependent enzyme"/>
    <property type="match status" value="1"/>
</dbReference>
<name>A0A3S9ZK07_STRGD</name>
<evidence type="ECO:0000313" key="3">
    <source>
        <dbReference type="EMBL" id="QCN85145.1"/>
    </source>
</evidence>
<dbReference type="Pfam" id="PF11716">
    <property type="entry name" value="MDMPI_N"/>
    <property type="match status" value="1"/>
</dbReference>
<dbReference type="EMBL" id="CP029078">
    <property type="protein sequence ID" value="QCN85145.1"/>
    <property type="molecule type" value="Genomic_DNA"/>
</dbReference>
<gene>
    <name evidence="3" type="ORF">DDJ31_09195</name>
    <name evidence="2" type="ORF">ELQ87_30075</name>
</gene>
<proteinExistence type="predicted"/>
<dbReference type="SUPFAM" id="SSF109854">
    <property type="entry name" value="DinB/YfiT-like putative metalloenzymes"/>
    <property type="match status" value="1"/>
</dbReference>
<reference evidence="2 4" key="2">
    <citation type="submission" date="2018-12" db="EMBL/GenBank/DDBJ databases">
        <title>Streptomyces griseoviridis F1-27 complete genome.</title>
        <authorList>
            <person name="Mariita R.M."/>
            <person name="Sello J.K."/>
        </authorList>
    </citation>
    <scope>NUCLEOTIDE SEQUENCE [LARGE SCALE GENOMIC DNA]</scope>
    <source>
        <strain evidence="2 4">F1-27</strain>
    </source>
</reference>
<dbReference type="KEGG" id="sgd:ELQ87_30075"/>
<feature type="domain" description="Mycothiol-dependent maleylpyruvate isomerase metal-binding" evidence="1">
    <location>
        <begin position="10"/>
        <end position="132"/>
    </location>
</feature>
<accession>A0A3S9ZK07</accession>
<sequence>MTGTIVDLGPQTRIVARLARDVDERRLADPTPCPDLAVRNLLGHLTGLAVAFRDAARKELGATTDTDPAATVPDIGPDWRTALATALDDLAAAWRDPAAWTGTTRAGGVTLPGGVAAAVVADELVVHGWDVARATGLPYAPDPAALDLAHGFLSAAADAADQGEGPFGPIVEVPAGAPLLDRVIGLSGRDPRWTPAR</sequence>
<evidence type="ECO:0000313" key="4">
    <source>
        <dbReference type="Proteomes" id="UP000271291"/>
    </source>
</evidence>
<evidence type="ECO:0000259" key="1">
    <source>
        <dbReference type="Pfam" id="PF11716"/>
    </source>
</evidence>
<dbReference type="Proteomes" id="UP000501753">
    <property type="component" value="Chromosome"/>
</dbReference>
<organism evidence="2 4">
    <name type="scientific">Streptomyces griseoviridis</name>
    <dbReference type="NCBI Taxonomy" id="45398"/>
    <lineage>
        <taxon>Bacteria</taxon>
        <taxon>Bacillati</taxon>
        <taxon>Actinomycetota</taxon>
        <taxon>Actinomycetes</taxon>
        <taxon>Kitasatosporales</taxon>
        <taxon>Streptomycetaceae</taxon>
        <taxon>Streptomyces</taxon>
    </lineage>
</organism>
<dbReference type="InterPro" id="IPR034660">
    <property type="entry name" value="DinB/YfiT-like"/>
</dbReference>
<dbReference type="Proteomes" id="UP000271291">
    <property type="component" value="Chromosome"/>
</dbReference>
<dbReference type="InterPro" id="IPR017517">
    <property type="entry name" value="Maleyloyr_isom"/>
</dbReference>
<protein>
    <submittedName>
        <fullName evidence="2">TIGR03086 family protein</fullName>
    </submittedName>
</protein>
<evidence type="ECO:0000313" key="2">
    <source>
        <dbReference type="EMBL" id="AZS88003.1"/>
    </source>
</evidence>
<dbReference type="EMBL" id="CP034687">
    <property type="protein sequence ID" value="AZS88003.1"/>
    <property type="molecule type" value="Genomic_DNA"/>
</dbReference>
<dbReference type="AlphaFoldDB" id="A0A3S9ZK07"/>
<reference evidence="3 5" key="1">
    <citation type="submission" date="2018-04" db="EMBL/GenBank/DDBJ databases">
        <title>Complete genome sequences of Streptomyces griseoviridis K61 and characterization of antagonistic properties of biological control agents.</title>
        <authorList>
            <person name="Mariita R.M."/>
            <person name="Sello J.K."/>
        </authorList>
    </citation>
    <scope>NUCLEOTIDE SEQUENCE [LARGE SCALE GENOMIC DNA]</scope>
    <source>
        <strain evidence="3 5">K61</strain>
    </source>
</reference>
<dbReference type="InterPro" id="IPR017520">
    <property type="entry name" value="CHP03086"/>
</dbReference>
<dbReference type="OrthoDB" id="5185819at2"/>
<evidence type="ECO:0000313" key="5">
    <source>
        <dbReference type="Proteomes" id="UP000501753"/>
    </source>
</evidence>